<feature type="transmembrane region" description="Helical" evidence="1">
    <location>
        <begin position="32"/>
        <end position="52"/>
    </location>
</feature>
<evidence type="ECO:0000313" key="3">
    <source>
        <dbReference type="Proteomes" id="UP000317944"/>
    </source>
</evidence>
<evidence type="ECO:0000313" key="2">
    <source>
        <dbReference type="EMBL" id="TQR31227.1"/>
    </source>
</evidence>
<protein>
    <recommendedName>
        <fullName evidence="4">DUF3953 domain-containing protein</fullName>
    </recommendedName>
</protein>
<dbReference type="Proteomes" id="UP000317944">
    <property type="component" value="Unassembled WGS sequence"/>
</dbReference>
<sequence length="88" mass="9968">MLSKKGILSTLFSVVGLICVACFYYFQLNTAWLFFVGAIMFVIGIIFSVQSFKKREKGFWKYSPMIVFGIYVIGVSLSILLLVFMGET</sequence>
<evidence type="ECO:0008006" key="4">
    <source>
        <dbReference type="Google" id="ProtNLM"/>
    </source>
</evidence>
<dbReference type="RefSeq" id="WP_142509456.1">
    <property type="nucleotide sequence ID" value="NZ_SADV01000011.1"/>
</dbReference>
<dbReference type="AlphaFoldDB" id="A0A544UFB6"/>
<dbReference type="EMBL" id="SADV01000011">
    <property type="protein sequence ID" value="TQR31227.1"/>
    <property type="molecule type" value="Genomic_DNA"/>
</dbReference>
<reference evidence="2 3" key="1">
    <citation type="submission" date="2018-03" db="EMBL/GenBank/DDBJ databases">
        <title>Aerobic endospore-forming bacteria genome sequencing and assembly.</title>
        <authorList>
            <person name="Cavalcante D.A."/>
            <person name="Driks A."/>
            <person name="Putonti C."/>
            <person name="De-Souza M.T."/>
        </authorList>
    </citation>
    <scope>NUCLEOTIDE SEQUENCE [LARGE SCALE GENOMIC DNA]</scope>
    <source>
        <strain evidence="2 3">SDF0037</strain>
    </source>
</reference>
<keyword evidence="1" id="KW-1133">Transmembrane helix</keyword>
<dbReference type="OrthoDB" id="2741312at2"/>
<accession>A0A544UFB6</accession>
<gene>
    <name evidence="2" type="ORF">C7Y47_14695</name>
</gene>
<keyword evidence="1" id="KW-0472">Membrane</keyword>
<keyword evidence="1" id="KW-0812">Transmembrane</keyword>
<comment type="caution">
    <text evidence="2">The sequence shown here is derived from an EMBL/GenBank/DDBJ whole genome shotgun (WGS) entry which is preliminary data.</text>
</comment>
<feature type="transmembrane region" description="Helical" evidence="1">
    <location>
        <begin position="7"/>
        <end position="26"/>
    </location>
</feature>
<evidence type="ECO:0000256" key="1">
    <source>
        <dbReference type="SAM" id="Phobius"/>
    </source>
</evidence>
<feature type="transmembrane region" description="Helical" evidence="1">
    <location>
        <begin position="64"/>
        <end position="85"/>
    </location>
</feature>
<name>A0A544UFB6_LYSSH</name>
<proteinExistence type="predicted"/>
<organism evidence="2 3">
    <name type="scientific">Lysinibacillus sphaericus</name>
    <name type="common">Bacillus sphaericus</name>
    <dbReference type="NCBI Taxonomy" id="1421"/>
    <lineage>
        <taxon>Bacteria</taxon>
        <taxon>Bacillati</taxon>
        <taxon>Bacillota</taxon>
        <taxon>Bacilli</taxon>
        <taxon>Bacillales</taxon>
        <taxon>Bacillaceae</taxon>
        <taxon>Lysinibacillus</taxon>
    </lineage>
</organism>